<dbReference type="Gene3D" id="2.40.10.350">
    <property type="entry name" value="Rod shape-determining protein MreC, domain 2"/>
    <property type="match status" value="1"/>
</dbReference>
<comment type="similarity">
    <text evidence="1">Belongs to the MreC family.</text>
</comment>
<keyword evidence="3" id="KW-0133">Cell shape</keyword>
<dbReference type="EMBL" id="JAVDRL010000006">
    <property type="protein sequence ID" value="MDR6531426.1"/>
    <property type="molecule type" value="Genomic_DNA"/>
</dbReference>
<organism evidence="8 9">
    <name type="scientific">Caulobacter rhizosphaerae</name>
    <dbReference type="NCBI Taxonomy" id="2010972"/>
    <lineage>
        <taxon>Bacteria</taxon>
        <taxon>Pseudomonadati</taxon>
        <taxon>Pseudomonadota</taxon>
        <taxon>Alphaproteobacteria</taxon>
        <taxon>Caulobacterales</taxon>
        <taxon>Caulobacteraceae</taxon>
        <taxon>Caulobacter</taxon>
    </lineage>
</organism>
<reference evidence="8 9" key="1">
    <citation type="submission" date="2023-07" db="EMBL/GenBank/DDBJ databases">
        <title>Sorghum-associated microbial communities from plants grown in Nebraska, USA.</title>
        <authorList>
            <person name="Schachtman D."/>
        </authorList>
    </citation>
    <scope>NUCLEOTIDE SEQUENCE [LARGE SCALE GENOMIC DNA]</scope>
    <source>
        <strain evidence="8 9">DS2154</strain>
    </source>
</reference>
<evidence type="ECO:0000256" key="1">
    <source>
        <dbReference type="ARBA" id="ARBA00009369"/>
    </source>
</evidence>
<dbReference type="InterPro" id="IPR042175">
    <property type="entry name" value="Cell/Rod_MreC_2"/>
</dbReference>
<feature type="region of interest" description="Disordered" evidence="5">
    <location>
        <begin position="316"/>
        <end position="391"/>
    </location>
</feature>
<gene>
    <name evidence="8" type="ORF">J2800_002173</name>
</gene>
<protein>
    <recommendedName>
        <fullName evidence="2">Cell shape-determining protein MreC</fullName>
    </recommendedName>
    <alternativeName>
        <fullName evidence="4">Cell shape protein MreC</fullName>
    </alternativeName>
</protein>
<proteinExistence type="inferred from homology"/>
<feature type="transmembrane region" description="Helical" evidence="6">
    <location>
        <begin position="15"/>
        <end position="36"/>
    </location>
</feature>
<dbReference type="Proteomes" id="UP001262754">
    <property type="component" value="Unassembled WGS sequence"/>
</dbReference>
<evidence type="ECO:0000313" key="9">
    <source>
        <dbReference type="Proteomes" id="UP001262754"/>
    </source>
</evidence>
<dbReference type="InterPro" id="IPR055342">
    <property type="entry name" value="MreC_beta-barrel_core"/>
</dbReference>
<evidence type="ECO:0000256" key="2">
    <source>
        <dbReference type="ARBA" id="ARBA00013855"/>
    </source>
</evidence>
<keyword evidence="6" id="KW-0472">Membrane</keyword>
<keyword evidence="9" id="KW-1185">Reference proteome</keyword>
<dbReference type="InterPro" id="IPR007221">
    <property type="entry name" value="MreC"/>
</dbReference>
<dbReference type="PANTHER" id="PTHR34138:SF1">
    <property type="entry name" value="CELL SHAPE-DETERMINING PROTEIN MREC"/>
    <property type="match status" value="1"/>
</dbReference>
<dbReference type="PANTHER" id="PTHR34138">
    <property type="entry name" value="CELL SHAPE-DETERMINING PROTEIN MREC"/>
    <property type="match status" value="1"/>
</dbReference>
<accession>A0ABU1MZ17</accession>
<dbReference type="InterPro" id="IPR042177">
    <property type="entry name" value="Cell/Rod_1"/>
</dbReference>
<keyword evidence="6" id="KW-1133">Transmembrane helix</keyword>
<evidence type="ECO:0000259" key="7">
    <source>
        <dbReference type="Pfam" id="PF04085"/>
    </source>
</evidence>
<feature type="domain" description="Rod shape-determining protein MreC beta-barrel core" evidence="7">
    <location>
        <begin position="135"/>
        <end position="273"/>
    </location>
</feature>
<evidence type="ECO:0000256" key="4">
    <source>
        <dbReference type="ARBA" id="ARBA00032089"/>
    </source>
</evidence>
<evidence type="ECO:0000256" key="5">
    <source>
        <dbReference type="SAM" id="MobiDB-lite"/>
    </source>
</evidence>
<dbReference type="Gene3D" id="2.40.10.340">
    <property type="entry name" value="Rod shape-determining protein MreC, domain 1"/>
    <property type="match status" value="1"/>
</dbReference>
<evidence type="ECO:0000256" key="6">
    <source>
        <dbReference type="SAM" id="Phobius"/>
    </source>
</evidence>
<evidence type="ECO:0000313" key="8">
    <source>
        <dbReference type="EMBL" id="MDR6531426.1"/>
    </source>
</evidence>
<feature type="compositionally biased region" description="Low complexity" evidence="5">
    <location>
        <begin position="316"/>
        <end position="365"/>
    </location>
</feature>
<dbReference type="Pfam" id="PF04085">
    <property type="entry name" value="MreC"/>
    <property type="match status" value="1"/>
</dbReference>
<sequence length="391" mass="40669">MPFREGPLGDLKVPLTWTAAVALIVAVVIAVAFLLADRRETLQQQAYGVTRQTVDTVSKPVSGVIAAPGRWTGLGVDFVSSYFFTASENRKLKAELKEMRGYRDMYLAEVDKNQSYRSLLGLRTDPPIPMVAARVVADTRGPFANTRLADSGSEKGVVVGNPVMNERGLVGRVVGVARGASRVLLLTDIASRTPVMVDRTNARAILTGDGGPNPKLDYLRGPDPIKEGDRVVTSGDGGVVPRGLPVGAAVKGLDGRWRVVLFADDAAIDYVRILLFKDFAQLADQKALLTRSLPPVTTEDPDVSILGPVATAPKPAAQAGAAPTASGAAPAAPATTTPTTATTPAKPGATTSPATAKPPAASTPKPVTPKPVTPKPATSAPAPAQRPGGEI</sequence>
<name>A0ABU1MZ17_9CAUL</name>
<evidence type="ECO:0000256" key="3">
    <source>
        <dbReference type="ARBA" id="ARBA00022960"/>
    </source>
</evidence>
<dbReference type="NCBIfam" id="NF010533">
    <property type="entry name" value="PRK13922.9-5"/>
    <property type="match status" value="1"/>
</dbReference>
<keyword evidence="6" id="KW-0812">Transmembrane</keyword>
<dbReference type="RefSeq" id="WP_310031340.1">
    <property type="nucleotide sequence ID" value="NZ_JAVDRL010000006.1"/>
</dbReference>
<comment type="caution">
    <text evidence="8">The sequence shown here is derived from an EMBL/GenBank/DDBJ whole genome shotgun (WGS) entry which is preliminary data.</text>
</comment>